<dbReference type="Gene3D" id="2.40.128.200">
    <property type="match status" value="1"/>
</dbReference>
<dbReference type="EMBL" id="VOHK01000001">
    <property type="protein sequence ID" value="TWT23178.1"/>
    <property type="molecule type" value="Genomic_DNA"/>
</dbReference>
<evidence type="ECO:0000256" key="4">
    <source>
        <dbReference type="ARBA" id="ARBA00023288"/>
    </source>
</evidence>
<evidence type="ECO:0000256" key="3">
    <source>
        <dbReference type="ARBA" id="ARBA00023139"/>
    </source>
</evidence>
<gene>
    <name evidence="7" type="ORF">FQY83_00535</name>
</gene>
<feature type="compositionally biased region" description="Basic residues" evidence="5">
    <location>
        <begin position="16"/>
        <end position="25"/>
    </location>
</feature>
<dbReference type="InterPro" id="IPR036328">
    <property type="entry name" value="MliC_sf"/>
</dbReference>
<keyword evidence="2" id="KW-0472">Membrane</keyword>
<evidence type="ECO:0000259" key="6">
    <source>
        <dbReference type="Pfam" id="PF09864"/>
    </source>
</evidence>
<keyword evidence="1" id="KW-0732">Signal</keyword>
<proteinExistence type="predicted"/>
<dbReference type="InterPro" id="IPR018660">
    <property type="entry name" value="MliC"/>
</dbReference>
<organism evidence="7 8">
    <name type="scientific">Luteimonas marina</name>
    <dbReference type="NCBI Taxonomy" id="488485"/>
    <lineage>
        <taxon>Bacteria</taxon>
        <taxon>Pseudomonadati</taxon>
        <taxon>Pseudomonadota</taxon>
        <taxon>Gammaproteobacteria</taxon>
        <taxon>Lysobacterales</taxon>
        <taxon>Lysobacteraceae</taxon>
        <taxon>Luteimonas</taxon>
    </lineage>
</organism>
<dbReference type="Pfam" id="PF09864">
    <property type="entry name" value="MliC"/>
    <property type="match status" value="1"/>
</dbReference>
<reference evidence="7 8" key="1">
    <citation type="journal article" date="2008" name="Int. J. Syst. Evol. Microbiol.">
        <title>Luteimonas marina sp. nov., isolated from seawater.</title>
        <authorList>
            <person name="Baik K.S."/>
            <person name="Park S.C."/>
            <person name="Kim M.S."/>
            <person name="Kim E.M."/>
            <person name="Park C."/>
            <person name="Chun J."/>
            <person name="Seong C.N."/>
        </authorList>
    </citation>
    <scope>NUCLEOTIDE SEQUENCE [LARGE SCALE GENOMIC DNA]</scope>
    <source>
        <strain evidence="7 8">FR1330</strain>
    </source>
</reference>
<comment type="caution">
    <text evidence="7">The sequence shown here is derived from an EMBL/GenBank/DDBJ whole genome shotgun (WGS) entry which is preliminary data.</text>
</comment>
<name>A0A5C5UB71_9GAMM</name>
<sequence length="276" mass="29094">MTADVSPLQAEIFTSHPHRSLHSRSRLADSGTPVPRKTAMRPLPACLATLPLLLALAACKPAQETPPPVADAPVDSEAPADAAAPGMPETATARFRCGDLLVGAVFDNSTGHVTLSLGTRQVQLPQAVAASGARYADAQGNEFWNKGDEATLALDGANHACIVTDEASPWDEARSRGVAFRGLGTEPFWSLEVDGGPVLRMRLDLDMGERKLLLPQVTALDAGEGYAGKAEDGSDVVLRITRGDCSDGMSDQTYPAAIELQVGEQTYRGCGAFLQE</sequence>
<dbReference type="Proteomes" id="UP000319980">
    <property type="component" value="Unassembled WGS sequence"/>
</dbReference>
<dbReference type="AlphaFoldDB" id="A0A5C5UB71"/>
<feature type="domain" description="C-type lysozyme inhibitor" evidence="6">
    <location>
        <begin position="95"/>
        <end position="158"/>
    </location>
</feature>
<keyword evidence="4" id="KW-0449">Lipoprotein</keyword>
<evidence type="ECO:0000256" key="1">
    <source>
        <dbReference type="ARBA" id="ARBA00022729"/>
    </source>
</evidence>
<keyword evidence="8" id="KW-1185">Reference proteome</keyword>
<protein>
    <recommendedName>
        <fullName evidence="6">C-type lysozyme inhibitor domain-containing protein</fullName>
    </recommendedName>
</protein>
<evidence type="ECO:0000313" key="7">
    <source>
        <dbReference type="EMBL" id="TWT23178.1"/>
    </source>
</evidence>
<evidence type="ECO:0000313" key="8">
    <source>
        <dbReference type="Proteomes" id="UP000319980"/>
    </source>
</evidence>
<evidence type="ECO:0000256" key="2">
    <source>
        <dbReference type="ARBA" id="ARBA00023136"/>
    </source>
</evidence>
<dbReference type="SUPFAM" id="SSF141488">
    <property type="entry name" value="YdhA-like"/>
    <property type="match status" value="1"/>
</dbReference>
<evidence type="ECO:0000256" key="5">
    <source>
        <dbReference type="SAM" id="MobiDB-lite"/>
    </source>
</evidence>
<feature type="region of interest" description="Disordered" evidence="5">
    <location>
        <begin position="1"/>
        <end position="36"/>
    </location>
</feature>
<accession>A0A5C5UB71</accession>
<feature type="region of interest" description="Disordered" evidence="5">
    <location>
        <begin position="64"/>
        <end position="86"/>
    </location>
</feature>
<keyword evidence="3" id="KW-0564">Palmitate</keyword>